<organism evidence="1 2">
    <name type="scientific">Steinernema carpocapsae</name>
    <name type="common">Entomopathogenic nematode</name>
    <dbReference type="NCBI Taxonomy" id="34508"/>
    <lineage>
        <taxon>Eukaryota</taxon>
        <taxon>Metazoa</taxon>
        <taxon>Ecdysozoa</taxon>
        <taxon>Nematoda</taxon>
        <taxon>Chromadorea</taxon>
        <taxon>Rhabditida</taxon>
        <taxon>Tylenchina</taxon>
        <taxon>Panagrolaimomorpha</taxon>
        <taxon>Strongyloidoidea</taxon>
        <taxon>Steinernematidae</taxon>
        <taxon>Steinernema</taxon>
    </lineage>
</organism>
<proteinExistence type="predicted"/>
<gene>
    <name evidence="1" type="ORF">L596_012497</name>
</gene>
<reference evidence="1 2" key="1">
    <citation type="journal article" date="2015" name="Genome Biol.">
        <title>Comparative genomics of Steinernema reveals deeply conserved gene regulatory networks.</title>
        <authorList>
            <person name="Dillman A.R."/>
            <person name="Macchietto M."/>
            <person name="Porter C.F."/>
            <person name="Rogers A."/>
            <person name="Williams B."/>
            <person name="Antoshechkin I."/>
            <person name="Lee M.M."/>
            <person name="Goodwin Z."/>
            <person name="Lu X."/>
            <person name="Lewis E.E."/>
            <person name="Goodrich-Blair H."/>
            <person name="Stock S.P."/>
            <person name="Adams B.J."/>
            <person name="Sternberg P.W."/>
            <person name="Mortazavi A."/>
        </authorList>
    </citation>
    <scope>NUCLEOTIDE SEQUENCE [LARGE SCALE GENOMIC DNA]</scope>
    <source>
        <strain evidence="1 2">ALL</strain>
    </source>
</reference>
<name>A0A4U5NX81_STECR</name>
<protein>
    <submittedName>
        <fullName evidence="1">Uncharacterized protein</fullName>
    </submittedName>
</protein>
<evidence type="ECO:0000313" key="2">
    <source>
        <dbReference type="Proteomes" id="UP000298663"/>
    </source>
</evidence>
<dbReference type="AlphaFoldDB" id="A0A4U5NX81"/>
<accession>A0A4U5NX81</accession>
<sequence length="104" mass="11755">MTLYFKLQQSVWFPIRYSFSSSDVLKDSSVSCCFCYLTHYKNRKSGIMVSLSYVYSFPSSSVAFASQPFLPISELCNKDEAAKMKCPQNPDSDGSIHQPLCIVK</sequence>
<evidence type="ECO:0000313" key="1">
    <source>
        <dbReference type="EMBL" id="TKR88217.1"/>
    </source>
</evidence>
<comment type="caution">
    <text evidence="1">The sequence shown here is derived from an EMBL/GenBank/DDBJ whole genome shotgun (WGS) entry which is preliminary data.</text>
</comment>
<reference evidence="1 2" key="2">
    <citation type="journal article" date="2019" name="G3 (Bethesda)">
        <title>Hybrid Assembly of the Genome of the Entomopathogenic Nematode Steinernema carpocapsae Identifies the X-Chromosome.</title>
        <authorList>
            <person name="Serra L."/>
            <person name="Macchietto M."/>
            <person name="Macias-Munoz A."/>
            <person name="McGill C.J."/>
            <person name="Rodriguez I.M."/>
            <person name="Rodriguez B."/>
            <person name="Murad R."/>
            <person name="Mortazavi A."/>
        </authorList>
    </citation>
    <scope>NUCLEOTIDE SEQUENCE [LARGE SCALE GENOMIC DNA]</scope>
    <source>
        <strain evidence="1 2">ALL</strain>
    </source>
</reference>
<dbReference type="EMBL" id="AZBU02000003">
    <property type="protein sequence ID" value="TKR88217.1"/>
    <property type="molecule type" value="Genomic_DNA"/>
</dbReference>
<dbReference type="Proteomes" id="UP000298663">
    <property type="component" value="Unassembled WGS sequence"/>
</dbReference>
<keyword evidence="2" id="KW-1185">Reference proteome</keyword>